<keyword evidence="1" id="KW-0812">Transmembrane</keyword>
<reference evidence="2 3" key="1">
    <citation type="submission" date="2018-08" db="EMBL/GenBank/DDBJ databases">
        <title>A genome reference for cultivated species of the human gut microbiota.</title>
        <authorList>
            <person name="Zou Y."/>
            <person name="Xue W."/>
            <person name="Luo G."/>
        </authorList>
    </citation>
    <scope>NUCLEOTIDE SEQUENCE [LARGE SCALE GENOMIC DNA]</scope>
    <source>
        <strain evidence="2 3">AF37-2AT</strain>
    </source>
</reference>
<organism evidence="2 3">
    <name type="scientific">Sellimonas intestinalis</name>
    <dbReference type="NCBI Taxonomy" id="1653434"/>
    <lineage>
        <taxon>Bacteria</taxon>
        <taxon>Bacillati</taxon>
        <taxon>Bacillota</taxon>
        <taxon>Clostridia</taxon>
        <taxon>Lachnospirales</taxon>
        <taxon>Lachnospiraceae</taxon>
        <taxon>Sellimonas</taxon>
    </lineage>
</organism>
<dbReference type="InterPro" id="IPR010178">
    <property type="entry name" value="Lit"/>
</dbReference>
<dbReference type="OrthoDB" id="9813051at2"/>
<feature type="transmembrane region" description="Helical" evidence="1">
    <location>
        <begin position="203"/>
        <end position="225"/>
    </location>
</feature>
<accession>A0A3E3K2E7</accession>
<comment type="caution">
    <text evidence="2">The sequence shown here is derived from an EMBL/GenBank/DDBJ whole genome shotgun (WGS) entry which is preliminary data.</text>
</comment>
<feature type="transmembrane region" description="Helical" evidence="1">
    <location>
        <begin position="143"/>
        <end position="165"/>
    </location>
</feature>
<proteinExistence type="predicted"/>
<evidence type="ECO:0000313" key="3">
    <source>
        <dbReference type="Proteomes" id="UP000261080"/>
    </source>
</evidence>
<protein>
    <submittedName>
        <fullName evidence="2">TIGR01906 family membrane protein</fullName>
    </submittedName>
</protein>
<sequence length="239" mass="27756">MMKKTRIFHGFLAAAAAVSLILILLLSAFEMAAYGDFGFYEKEYEKYEIQNTLPMEMDDIMDVTKKMMAYLKGDREELSVMTIIGGERQDFFNEQDRFHMGEVRDLFLAGFALRKIAVVVLVISVAILFFLKADWKRILPKAYEITVCVFLGLVAVLGIAIAVNFDRCFVIFHELFFDNDLWMFDPASDYMIRMLTEGFFFDITLRIGGFFVAFLLFFESLCLGIRIWRKRKGIRTAYK</sequence>
<evidence type="ECO:0000313" key="2">
    <source>
        <dbReference type="EMBL" id="RGE87228.1"/>
    </source>
</evidence>
<name>A0A3E3K2E7_9FIRM</name>
<evidence type="ECO:0000256" key="1">
    <source>
        <dbReference type="SAM" id="Phobius"/>
    </source>
</evidence>
<dbReference type="Pfam" id="PF07314">
    <property type="entry name" value="Lit"/>
    <property type="match status" value="1"/>
</dbReference>
<gene>
    <name evidence="2" type="ORF">DW016_09165</name>
</gene>
<feature type="transmembrane region" description="Helical" evidence="1">
    <location>
        <begin position="106"/>
        <end position="131"/>
    </location>
</feature>
<keyword evidence="3" id="KW-1185">Reference proteome</keyword>
<dbReference type="NCBIfam" id="TIGR01906">
    <property type="entry name" value="integ_TIGR01906"/>
    <property type="match status" value="1"/>
</dbReference>
<dbReference type="EMBL" id="QVLX01000004">
    <property type="protein sequence ID" value="RGE87228.1"/>
    <property type="molecule type" value="Genomic_DNA"/>
</dbReference>
<keyword evidence="1" id="KW-0472">Membrane</keyword>
<dbReference type="Proteomes" id="UP000261080">
    <property type="component" value="Unassembled WGS sequence"/>
</dbReference>
<keyword evidence="1" id="KW-1133">Transmembrane helix</keyword>
<dbReference type="AlphaFoldDB" id="A0A3E3K2E7"/>